<reference evidence="8 9" key="1">
    <citation type="journal article" date="2016" name="Proc. Natl. Acad. Sci. U.S.A.">
        <title>Comparative genomics of biotechnologically important yeasts.</title>
        <authorList>
            <person name="Riley R."/>
            <person name="Haridas S."/>
            <person name="Wolfe K.H."/>
            <person name="Lopes M.R."/>
            <person name="Hittinger C.T."/>
            <person name="Goeker M."/>
            <person name="Salamov A.A."/>
            <person name="Wisecaver J.H."/>
            <person name="Long T.M."/>
            <person name="Calvey C.H."/>
            <person name="Aerts A.L."/>
            <person name="Barry K.W."/>
            <person name="Choi C."/>
            <person name="Clum A."/>
            <person name="Coughlan A.Y."/>
            <person name="Deshpande S."/>
            <person name="Douglass A.P."/>
            <person name="Hanson S.J."/>
            <person name="Klenk H.-P."/>
            <person name="LaButti K.M."/>
            <person name="Lapidus A."/>
            <person name="Lindquist E.A."/>
            <person name="Lipzen A.M."/>
            <person name="Meier-Kolthoff J.P."/>
            <person name="Ohm R.A."/>
            <person name="Otillar R.P."/>
            <person name="Pangilinan J.L."/>
            <person name="Peng Y."/>
            <person name="Rokas A."/>
            <person name="Rosa C.A."/>
            <person name="Scheuner C."/>
            <person name="Sibirny A.A."/>
            <person name="Slot J.C."/>
            <person name="Stielow J.B."/>
            <person name="Sun H."/>
            <person name="Kurtzman C.P."/>
            <person name="Blackwell M."/>
            <person name="Grigoriev I.V."/>
            <person name="Jeffries T.W."/>
        </authorList>
    </citation>
    <scope>NUCLEOTIDE SEQUENCE [LARGE SCALE GENOMIC DNA]</scope>
    <source>
        <strain evidence="8 9">DSM 6958</strain>
    </source>
</reference>
<dbReference type="SUPFAM" id="SSF49899">
    <property type="entry name" value="Concanavalin A-like lectins/glucanases"/>
    <property type="match status" value="1"/>
</dbReference>
<feature type="transmembrane region" description="Helical" evidence="6">
    <location>
        <begin position="32"/>
        <end position="58"/>
    </location>
</feature>
<dbReference type="InterPro" id="IPR050618">
    <property type="entry name" value="Ubq-SigPath_Reg"/>
</dbReference>
<gene>
    <name evidence="8" type="ORF">NADFUDRAFT_82059</name>
</gene>
<dbReference type="CDD" id="cd12910">
    <property type="entry name" value="SPRY_SSH4_like"/>
    <property type="match status" value="1"/>
</dbReference>
<dbReference type="InterPro" id="IPR003877">
    <property type="entry name" value="SPRY_dom"/>
</dbReference>
<keyword evidence="2 6" id="KW-0812">Transmembrane</keyword>
<dbReference type="OrthoDB" id="258495at2759"/>
<evidence type="ECO:0000313" key="8">
    <source>
        <dbReference type="EMBL" id="ODQ67637.1"/>
    </source>
</evidence>
<evidence type="ECO:0000256" key="2">
    <source>
        <dbReference type="ARBA" id="ARBA00022692"/>
    </source>
</evidence>
<evidence type="ECO:0000256" key="3">
    <source>
        <dbReference type="ARBA" id="ARBA00022989"/>
    </source>
</evidence>
<dbReference type="AlphaFoldDB" id="A0A1E3PS30"/>
<dbReference type="InterPro" id="IPR035780">
    <property type="entry name" value="SPRY_Ssh4-like"/>
</dbReference>
<evidence type="ECO:0000313" key="9">
    <source>
        <dbReference type="Proteomes" id="UP000095009"/>
    </source>
</evidence>
<evidence type="ECO:0000259" key="7">
    <source>
        <dbReference type="PROSITE" id="PS50188"/>
    </source>
</evidence>
<sequence>MAKYNIFGFEGFTPDPDSSPHYKDAFDPFSNIPFLVALLGTTGIFVTFLVVILIWIIFFREGRISLGMGLPGQYDDEHIFLEQESVALETMTDSERQDYYRAKIYIEANPPLSQGSDDISLSQYMVIQEKGVSAWEFEADLLHTNCFVEARTEIEFFDSVSSVQTNLPIPKKNEVYYFEAKMYDKPDNTLVSVGLTTKPYPLFRLPGYHRYSVAYDSDGLKRNNQPFFGLPCGPKLNQGDIIGVGYRPRTGTVFFTRNGKRVEEVLHGLRLNLFPTIGANGPCSVHVNFGQAGFVFIEANVKKWGLAPQQGSLAPPPPYGAESSSVLLESGVVPRNGPSLIAADNSPSTSSTVSPSPSTSTYTLNTMYNDCNTMRLYHDPPPFSENALNDRRNSRDSLIGNEINGIEPGADEEAEYTTQSNTRDQRGIPDSISSRTNLSAHRELNSSPEENQNPGNSLDPITNRSTPRDTVEILSDDGEEPILPNITHSPPPSYKSDAESI</sequence>
<dbReference type="SMART" id="SM00449">
    <property type="entry name" value="SPRY"/>
    <property type="match status" value="1"/>
</dbReference>
<dbReference type="InterPro" id="IPR001870">
    <property type="entry name" value="B30.2/SPRY"/>
</dbReference>
<organism evidence="8 9">
    <name type="scientific">Nadsonia fulvescens var. elongata DSM 6958</name>
    <dbReference type="NCBI Taxonomy" id="857566"/>
    <lineage>
        <taxon>Eukaryota</taxon>
        <taxon>Fungi</taxon>
        <taxon>Dikarya</taxon>
        <taxon>Ascomycota</taxon>
        <taxon>Saccharomycotina</taxon>
        <taxon>Dipodascomycetes</taxon>
        <taxon>Dipodascales</taxon>
        <taxon>Dipodascales incertae sedis</taxon>
        <taxon>Nadsonia</taxon>
    </lineage>
</organism>
<name>A0A1E3PS30_9ASCO</name>
<dbReference type="InterPro" id="IPR043136">
    <property type="entry name" value="B30.2/SPRY_sf"/>
</dbReference>
<evidence type="ECO:0000256" key="5">
    <source>
        <dbReference type="SAM" id="MobiDB-lite"/>
    </source>
</evidence>
<dbReference type="Pfam" id="PF00622">
    <property type="entry name" value="SPRY"/>
    <property type="match status" value="1"/>
</dbReference>
<dbReference type="STRING" id="857566.A0A1E3PS30"/>
<keyword evidence="4 6" id="KW-0472">Membrane</keyword>
<proteinExistence type="predicted"/>
<dbReference type="InterPro" id="IPR013320">
    <property type="entry name" value="ConA-like_dom_sf"/>
</dbReference>
<evidence type="ECO:0000256" key="6">
    <source>
        <dbReference type="SAM" id="Phobius"/>
    </source>
</evidence>
<feature type="domain" description="B30.2/SPRY" evidence="7">
    <location>
        <begin position="94"/>
        <end position="294"/>
    </location>
</feature>
<dbReference type="PANTHER" id="PTHR12864">
    <property type="entry name" value="RAN BINDING PROTEIN 9-RELATED"/>
    <property type="match status" value="1"/>
</dbReference>
<dbReference type="GO" id="GO:0016020">
    <property type="term" value="C:membrane"/>
    <property type="evidence" value="ECO:0007669"/>
    <property type="project" value="UniProtKB-SubCell"/>
</dbReference>
<evidence type="ECO:0000256" key="4">
    <source>
        <dbReference type="ARBA" id="ARBA00023136"/>
    </source>
</evidence>
<dbReference type="PROSITE" id="PS50188">
    <property type="entry name" value="B302_SPRY"/>
    <property type="match status" value="1"/>
</dbReference>
<dbReference type="Gene3D" id="2.60.120.920">
    <property type="match status" value="1"/>
</dbReference>
<dbReference type="Proteomes" id="UP000095009">
    <property type="component" value="Unassembled WGS sequence"/>
</dbReference>
<feature type="region of interest" description="Disordered" evidence="5">
    <location>
        <begin position="398"/>
        <end position="501"/>
    </location>
</feature>
<comment type="subcellular location">
    <subcellularLocation>
        <location evidence="1">Membrane</location>
        <topology evidence="1">Single-pass membrane protein</topology>
    </subcellularLocation>
</comment>
<protein>
    <submittedName>
        <fullName evidence="8">SPRY-domain-containing protein</fullName>
    </submittedName>
</protein>
<dbReference type="EMBL" id="KV454407">
    <property type="protein sequence ID" value="ODQ67637.1"/>
    <property type="molecule type" value="Genomic_DNA"/>
</dbReference>
<accession>A0A1E3PS30</accession>
<feature type="region of interest" description="Disordered" evidence="5">
    <location>
        <begin position="338"/>
        <end position="361"/>
    </location>
</feature>
<feature type="compositionally biased region" description="Low complexity" evidence="5">
    <location>
        <begin position="346"/>
        <end position="361"/>
    </location>
</feature>
<keyword evidence="9" id="KW-1185">Reference proteome</keyword>
<feature type="compositionally biased region" description="Polar residues" evidence="5">
    <location>
        <begin position="431"/>
        <end position="465"/>
    </location>
</feature>
<evidence type="ECO:0000256" key="1">
    <source>
        <dbReference type="ARBA" id="ARBA00004167"/>
    </source>
</evidence>
<keyword evidence="3 6" id="KW-1133">Transmembrane helix</keyword>